<evidence type="ECO:0000256" key="4">
    <source>
        <dbReference type="ARBA" id="ARBA00022692"/>
    </source>
</evidence>
<evidence type="ECO:0000256" key="2">
    <source>
        <dbReference type="ARBA" id="ARBA00007965"/>
    </source>
</evidence>
<dbReference type="Gene3D" id="1.20.1250.20">
    <property type="entry name" value="MFS general substrate transporter like domains"/>
    <property type="match status" value="1"/>
</dbReference>
<feature type="transmembrane region" description="Helical" evidence="7">
    <location>
        <begin position="206"/>
        <end position="225"/>
    </location>
</feature>
<feature type="transmembrane region" description="Helical" evidence="7">
    <location>
        <begin position="406"/>
        <end position="431"/>
    </location>
</feature>
<dbReference type="GO" id="GO:0005337">
    <property type="term" value="F:nucleoside transmembrane transporter activity"/>
    <property type="evidence" value="ECO:0007669"/>
    <property type="project" value="InterPro"/>
</dbReference>
<reference evidence="8 9" key="1">
    <citation type="submission" date="2012-04" db="EMBL/GenBank/DDBJ databases">
        <title>The Genome Sequence of Saprolegnia declina VS20.</title>
        <authorList>
            <consortium name="The Broad Institute Genome Sequencing Platform"/>
            <person name="Russ C."/>
            <person name="Nusbaum C."/>
            <person name="Tyler B."/>
            <person name="van West P."/>
            <person name="Dieguez-Uribeondo J."/>
            <person name="de Bruijn I."/>
            <person name="Tripathy S."/>
            <person name="Jiang R."/>
            <person name="Young S.K."/>
            <person name="Zeng Q."/>
            <person name="Gargeya S."/>
            <person name="Fitzgerald M."/>
            <person name="Haas B."/>
            <person name="Abouelleil A."/>
            <person name="Alvarado L."/>
            <person name="Arachchi H.M."/>
            <person name="Berlin A."/>
            <person name="Chapman S.B."/>
            <person name="Goldberg J."/>
            <person name="Griggs A."/>
            <person name="Gujja S."/>
            <person name="Hansen M."/>
            <person name="Howarth C."/>
            <person name="Imamovic A."/>
            <person name="Larimer J."/>
            <person name="McCowen C."/>
            <person name="Montmayeur A."/>
            <person name="Murphy C."/>
            <person name="Neiman D."/>
            <person name="Pearson M."/>
            <person name="Priest M."/>
            <person name="Roberts A."/>
            <person name="Saif S."/>
            <person name="Shea T."/>
            <person name="Sisk P."/>
            <person name="Sykes S."/>
            <person name="Wortman J."/>
            <person name="Nusbaum C."/>
            <person name="Birren B."/>
        </authorList>
    </citation>
    <scope>NUCLEOTIDE SEQUENCE [LARGE SCALE GENOMIC DNA]</scope>
    <source>
        <strain evidence="8 9">VS20</strain>
    </source>
</reference>
<feature type="transmembrane region" description="Helical" evidence="7">
    <location>
        <begin position="142"/>
        <end position="158"/>
    </location>
</feature>
<evidence type="ECO:0000256" key="3">
    <source>
        <dbReference type="ARBA" id="ARBA00022448"/>
    </source>
</evidence>
<dbReference type="RefSeq" id="XP_008609745.1">
    <property type="nucleotide sequence ID" value="XM_008611523.1"/>
</dbReference>
<accession>T0QGA2</accession>
<evidence type="ECO:0000313" key="8">
    <source>
        <dbReference type="EMBL" id="EQC36964.1"/>
    </source>
</evidence>
<organism evidence="8 9">
    <name type="scientific">Saprolegnia diclina (strain VS20)</name>
    <dbReference type="NCBI Taxonomy" id="1156394"/>
    <lineage>
        <taxon>Eukaryota</taxon>
        <taxon>Sar</taxon>
        <taxon>Stramenopiles</taxon>
        <taxon>Oomycota</taxon>
        <taxon>Saprolegniomycetes</taxon>
        <taxon>Saprolegniales</taxon>
        <taxon>Saprolegniaceae</taxon>
        <taxon>Saprolegnia</taxon>
    </lineage>
</organism>
<dbReference type="Proteomes" id="UP000030762">
    <property type="component" value="Unassembled WGS sequence"/>
</dbReference>
<keyword evidence="6 7" id="KW-0472">Membrane</keyword>
<protein>
    <recommendedName>
        <fullName evidence="10">Major facilitator superfamily (MFS) profile domain-containing protein</fullName>
    </recommendedName>
</protein>
<feature type="transmembrane region" description="Helical" evidence="7">
    <location>
        <begin position="73"/>
        <end position="89"/>
    </location>
</feature>
<sequence>MGGSSVIGRWLTAYLSGRWLAREQLAMAPNVVLLGSGRASYAAIGVQEKDFEHGLATIPQSVLDEIVAHKRRIYWSLFLLEGSVMWAYYTCLSAQDYYRASFPHVAFAFLTTPILTWPLTLGHLAQMWFGLDKSMGNRRMRVVLGYALFAACGLAILAQDYLHLPETDGATMVLACFAIVGIAHSLVEPAYYAIAALFPDESFTNAVQLGNVSAGVFNITASTLLRLLVGGDSSTQLAFYLFIFLLLAVCACALVVYCRLESLHCVKYLLDRADDDHRKHGDPPLHMLWAKFVRVAKMLPSPMVAQFLLFFCSLTLFPGVGCSSALTDPRYADAMTWFCSPGIVGAFNFGDFFGRLACTKQVYAAVSLRACVAWSFLRWAWLPLLLLGMASNSSVYAFGSYPLLGVFWQVGLNFGLGFTGGLFSTLTMGLAPRLVAQEDREAASALMVMCLFLGLSCGSTMGWALENSHWLGLL</sequence>
<evidence type="ECO:0000313" key="9">
    <source>
        <dbReference type="Proteomes" id="UP000030762"/>
    </source>
</evidence>
<name>T0QGA2_SAPDV</name>
<proteinExistence type="inferred from homology"/>
<dbReference type="VEuPathDB" id="FungiDB:SDRG_05788"/>
<keyword evidence="9" id="KW-1185">Reference proteome</keyword>
<comment type="subcellular location">
    <subcellularLocation>
        <location evidence="1">Membrane</location>
        <topology evidence="1">Multi-pass membrane protein</topology>
    </subcellularLocation>
</comment>
<dbReference type="InterPro" id="IPR036259">
    <property type="entry name" value="MFS_trans_sf"/>
</dbReference>
<dbReference type="GO" id="GO:0005886">
    <property type="term" value="C:plasma membrane"/>
    <property type="evidence" value="ECO:0007669"/>
    <property type="project" value="TreeGrafter"/>
</dbReference>
<evidence type="ECO:0000256" key="1">
    <source>
        <dbReference type="ARBA" id="ARBA00004141"/>
    </source>
</evidence>
<dbReference type="OMA" id="LRACVAW"/>
<dbReference type="AlphaFoldDB" id="T0QGA2"/>
<dbReference type="InParanoid" id="T0QGA2"/>
<feature type="transmembrane region" description="Helical" evidence="7">
    <location>
        <begin position="332"/>
        <end position="350"/>
    </location>
</feature>
<dbReference type="InterPro" id="IPR002259">
    <property type="entry name" value="Eqnu_transpt"/>
</dbReference>
<dbReference type="SUPFAM" id="SSF103473">
    <property type="entry name" value="MFS general substrate transporter"/>
    <property type="match status" value="1"/>
</dbReference>
<dbReference type="PANTHER" id="PTHR10332">
    <property type="entry name" value="EQUILIBRATIVE NUCLEOSIDE TRANSPORTER"/>
    <property type="match status" value="1"/>
</dbReference>
<gene>
    <name evidence="8" type="ORF">SDRG_05788</name>
</gene>
<feature type="transmembrane region" description="Helical" evidence="7">
    <location>
        <begin position="307"/>
        <end position="326"/>
    </location>
</feature>
<dbReference type="GeneID" id="19946515"/>
<evidence type="ECO:0008006" key="10">
    <source>
        <dbReference type="Google" id="ProtNLM"/>
    </source>
</evidence>
<keyword evidence="5 7" id="KW-1133">Transmembrane helix</keyword>
<dbReference type="EMBL" id="JH767146">
    <property type="protein sequence ID" value="EQC36964.1"/>
    <property type="molecule type" value="Genomic_DNA"/>
</dbReference>
<dbReference type="OrthoDB" id="1856718at2759"/>
<feature type="transmembrane region" description="Helical" evidence="7">
    <location>
        <begin position="443"/>
        <end position="465"/>
    </location>
</feature>
<dbReference type="PANTHER" id="PTHR10332:SF10">
    <property type="entry name" value="EQUILIBRATIVE NUCLEOSIDE TRANSPORTER 4"/>
    <property type="match status" value="1"/>
</dbReference>
<dbReference type="eggNOG" id="KOG1479">
    <property type="taxonomic scope" value="Eukaryota"/>
</dbReference>
<evidence type="ECO:0000256" key="5">
    <source>
        <dbReference type="ARBA" id="ARBA00022989"/>
    </source>
</evidence>
<keyword evidence="4 7" id="KW-0812">Transmembrane</keyword>
<feature type="transmembrane region" description="Helical" evidence="7">
    <location>
        <begin position="237"/>
        <end position="258"/>
    </location>
</feature>
<evidence type="ECO:0000256" key="6">
    <source>
        <dbReference type="ARBA" id="ARBA00023136"/>
    </source>
</evidence>
<feature type="transmembrane region" description="Helical" evidence="7">
    <location>
        <begin position="101"/>
        <end position="121"/>
    </location>
</feature>
<feature type="transmembrane region" description="Helical" evidence="7">
    <location>
        <begin position="170"/>
        <end position="194"/>
    </location>
</feature>
<keyword evidence="3" id="KW-0813">Transport</keyword>
<evidence type="ECO:0000256" key="7">
    <source>
        <dbReference type="SAM" id="Phobius"/>
    </source>
</evidence>
<comment type="similarity">
    <text evidence="2">Belongs to the SLC29A/ENT transporter (TC 2.A.57) family.</text>
</comment>
<dbReference type="Pfam" id="PF01733">
    <property type="entry name" value="Nucleoside_tran"/>
    <property type="match status" value="1"/>
</dbReference>